<dbReference type="InterPro" id="IPR043128">
    <property type="entry name" value="Rev_trsase/Diguanyl_cyclase"/>
</dbReference>
<reference evidence="1" key="1">
    <citation type="submission" date="2018-05" db="EMBL/GenBank/DDBJ databases">
        <title>Draft genome of Mucuna pruriens seed.</title>
        <authorList>
            <person name="Nnadi N.E."/>
            <person name="Vos R."/>
            <person name="Hasami M.H."/>
            <person name="Devisetty U.K."/>
            <person name="Aguiy J.C."/>
        </authorList>
    </citation>
    <scope>NUCLEOTIDE SEQUENCE [LARGE SCALE GENOMIC DNA]</scope>
    <source>
        <strain evidence="1">JCA_2017</strain>
    </source>
</reference>
<dbReference type="PANTHER" id="PTHR24559">
    <property type="entry name" value="TRANSPOSON TY3-I GAG-POL POLYPROTEIN"/>
    <property type="match status" value="1"/>
</dbReference>
<accession>A0A371FNE6</accession>
<organism evidence="1 2">
    <name type="scientific">Mucuna pruriens</name>
    <name type="common">Velvet bean</name>
    <name type="synonym">Dolichos pruriens</name>
    <dbReference type="NCBI Taxonomy" id="157652"/>
    <lineage>
        <taxon>Eukaryota</taxon>
        <taxon>Viridiplantae</taxon>
        <taxon>Streptophyta</taxon>
        <taxon>Embryophyta</taxon>
        <taxon>Tracheophyta</taxon>
        <taxon>Spermatophyta</taxon>
        <taxon>Magnoliopsida</taxon>
        <taxon>eudicotyledons</taxon>
        <taxon>Gunneridae</taxon>
        <taxon>Pentapetalae</taxon>
        <taxon>rosids</taxon>
        <taxon>fabids</taxon>
        <taxon>Fabales</taxon>
        <taxon>Fabaceae</taxon>
        <taxon>Papilionoideae</taxon>
        <taxon>50 kb inversion clade</taxon>
        <taxon>NPAAA clade</taxon>
        <taxon>indigoferoid/millettioid clade</taxon>
        <taxon>Phaseoleae</taxon>
        <taxon>Mucuna</taxon>
    </lineage>
</organism>
<proteinExistence type="predicted"/>
<dbReference type="Gene3D" id="3.10.10.10">
    <property type="entry name" value="HIV Type 1 Reverse Transcriptase, subunit A, domain 1"/>
    <property type="match status" value="1"/>
</dbReference>
<dbReference type="STRING" id="157652.A0A371FNE6"/>
<evidence type="ECO:0000313" key="1">
    <source>
        <dbReference type="EMBL" id="RDX79858.1"/>
    </source>
</evidence>
<dbReference type="OrthoDB" id="529980at2759"/>
<sequence length="164" mass="19455">MLESFQDVYPRTFQGDFHPSRDRTLDRFHCGSYLDEPNLHSRYYQIRMREDEKWKTTFKTKFGLYEWFIMSFGLTNVMEYVHRLMNHVLRSLIGRCVVEFHEQFPYIIKHKQGKANIVANALSRRNALLAMLEIKLLGFESLKDLYIADVDFSEAYDHCAASAN</sequence>
<evidence type="ECO:0008006" key="3">
    <source>
        <dbReference type="Google" id="ProtNLM"/>
    </source>
</evidence>
<comment type="caution">
    <text evidence="1">The sequence shown here is derived from an EMBL/GenBank/DDBJ whole genome shotgun (WGS) entry which is preliminary data.</text>
</comment>
<dbReference type="AlphaFoldDB" id="A0A371FNE6"/>
<dbReference type="Proteomes" id="UP000257109">
    <property type="component" value="Unassembled WGS sequence"/>
</dbReference>
<dbReference type="Gene3D" id="3.30.70.270">
    <property type="match status" value="1"/>
</dbReference>
<evidence type="ECO:0000313" key="2">
    <source>
        <dbReference type="Proteomes" id="UP000257109"/>
    </source>
</evidence>
<dbReference type="InterPro" id="IPR053134">
    <property type="entry name" value="RNA-dir_DNA_polymerase"/>
</dbReference>
<dbReference type="EMBL" id="QJKJ01008411">
    <property type="protein sequence ID" value="RDX79858.1"/>
    <property type="molecule type" value="Genomic_DNA"/>
</dbReference>
<protein>
    <recommendedName>
        <fullName evidence="3">Reverse transcriptase RNase H-like domain-containing protein</fullName>
    </recommendedName>
</protein>
<name>A0A371FNE6_MUCPR</name>
<gene>
    <name evidence="1" type="ORF">CR513_39666</name>
</gene>
<dbReference type="PANTHER" id="PTHR24559:SF437">
    <property type="entry name" value="RNA-DIRECTED DNA POLYMERASE HOMOLOG"/>
    <property type="match status" value="1"/>
</dbReference>
<feature type="non-terminal residue" evidence="1">
    <location>
        <position position="1"/>
    </location>
</feature>
<dbReference type="InterPro" id="IPR043502">
    <property type="entry name" value="DNA/RNA_pol_sf"/>
</dbReference>
<keyword evidence="2" id="KW-1185">Reference proteome</keyword>
<dbReference type="SUPFAM" id="SSF56672">
    <property type="entry name" value="DNA/RNA polymerases"/>
    <property type="match status" value="1"/>
</dbReference>